<proteinExistence type="predicted"/>
<evidence type="ECO:0000313" key="1">
    <source>
        <dbReference type="EMBL" id="MCA9381627.1"/>
    </source>
</evidence>
<evidence type="ECO:0000313" key="2">
    <source>
        <dbReference type="Proteomes" id="UP000775877"/>
    </source>
</evidence>
<feature type="non-terminal residue" evidence="1">
    <location>
        <position position="84"/>
    </location>
</feature>
<dbReference type="EMBL" id="JAGQLJ010000146">
    <property type="protein sequence ID" value="MCA9381627.1"/>
    <property type="molecule type" value="Genomic_DNA"/>
</dbReference>
<reference evidence="1" key="1">
    <citation type="submission" date="2020-04" db="EMBL/GenBank/DDBJ databases">
        <authorList>
            <person name="Zhang T."/>
        </authorList>
    </citation>
    <scope>NUCLEOTIDE SEQUENCE</scope>
    <source>
        <strain evidence="1">HKST-UBA13</strain>
    </source>
</reference>
<accession>A0A955RH21</accession>
<reference evidence="1" key="2">
    <citation type="journal article" date="2021" name="Microbiome">
        <title>Successional dynamics and alternative stable states in a saline activated sludge microbial community over 9 years.</title>
        <authorList>
            <person name="Wang Y."/>
            <person name="Ye J."/>
            <person name="Ju F."/>
            <person name="Liu L."/>
            <person name="Boyd J.A."/>
            <person name="Deng Y."/>
            <person name="Parks D.H."/>
            <person name="Jiang X."/>
            <person name="Yin X."/>
            <person name="Woodcroft B.J."/>
            <person name="Tyson G.W."/>
            <person name="Hugenholtz P."/>
            <person name="Polz M.F."/>
            <person name="Zhang T."/>
        </authorList>
    </citation>
    <scope>NUCLEOTIDE SEQUENCE</scope>
    <source>
        <strain evidence="1">HKST-UBA13</strain>
    </source>
</reference>
<name>A0A955RH21_9BACT</name>
<gene>
    <name evidence="1" type="ORF">KC678_05150</name>
</gene>
<protein>
    <submittedName>
        <fullName evidence="1">Uncharacterized protein</fullName>
    </submittedName>
</protein>
<comment type="caution">
    <text evidence="1">The sequence shown here is derived from an EMBL/GenBank/DDBJ whole genome shotgun (WGS) entry which is preliminary data.</text>
</comment>
<dbReference type="AlphaFoldDB" id="A0A955RH21"/>
<organism evidence="1 2">
    <name type="scientific">Candidatus Dojkabacteria bacterium</name>
    <dbReference type="NCBI Taxonomy" id="2099670"/>
    <lineage>
        <taxon>Bacteria</taxon>
        <taxon>Candidatus Dojkabacteria</taxon>
    </lineage>
</organism>
<dbReference type="Proteomes" id="UP000775877">
    <property type="component" value="Unassembled WGS sequence"/>
</dbReference>
<sequence>MPSIQKRFHPSEKNYEELLELKDKIINFLEMSELIVGDMLKRFIINFDEWFSDFIYMTSLYSQTYENYFNFLKNNSARMIVKKG</sequence>